<dbReference type="GO" id="GO:0042602">
    <property type="term" value="F:riboflavin reductase (NADPH) activity"/>
    <property type="evidence" value="ECO:0007669"/>
    <property type="project" value="TreeGrafter"/>
</dbReference>
<organism evidence="3 4">
    <name type="scientific">Kribbella antiqua</name>
    <dbReference type="NCBI Taxonomy" id="2512217"/>
    <lineage>
        <taxon>Bacteria</taxon>
        <taxon>Bacillati</taxon>
        <taxon>Actinomycetota</taxon>
        <taxon>Actinomycetes</taxon>
        <taxon>Propionibacteriales</taxon>
        <taxon>Kribbellaceae</taxon>
        <taxon>Kribbella</taxon>
    </lineage>
</organism>
<accession>A0A4R2ILV8</accession>
<protein>
    <submittedName>
        <fullName evidence="3">Flavin reductase (DIM6/NTAB) family NADH-FMN oxidoreductase RutF</fullName>
    </submittedName>
</protein>
<dbReference type="InterPro" id="IPR050268">
    <property type="entry name" value="NADH-dep_flavin_reductase"/>
</dbReference>
<dbReference type="PANTHER" id="PTHR30466:SF1">
    <property type="entry name" value="FMN REDUCTASE (NADH) RUTF"/>
    <property type="match status" value="1"/>
</dbReference>
<proteinExistence type="predicted"/>
<sequence>MSVHAINPSDRPSLSVVPDHLEERTVDADVYRSVFRRHAAGVVVITADAGHGPVGFTATSLVSVSLLPPLVSFAIATSASSWPTVAKADSLVINFLSADQQAIAGRFATSGINRFAEPTRWSRLRSGEPVLDEAPSFLRAQVEHRFAVGDHYLVVARLATHGERREHDPLLYHDGTYVTAHPTKAATHHV</sequence>
<dbReference type="SMART" id="SM00903">
    <property type="entry name" value="Flavin_Reduct"/>
    <property type="match status" value="1"/>
</dbReference>
<evidence type="ECO:0000313" key="4">
    <source>
        <dbReference type="Proteomes" id="UP000295573"/>
    </source>
</evidence>
<dbReference type="Gene3D" id="2.30.110.10">
    <property type="entry name" value="Electron Transport, Fmn-binding Protein, Chain A"/>
    <property type="match status" value="1"/>
</dbReference>
<dbReference type="GO" id="GO:0010181">
    <property type="term" value="F:FMN binding"/>
    <property type="evidence" value="ECO:0007669"/>
    <property type="project" value="InterPro"/>
</dbReference>
<comment type="caution">
    <text evidence="3">The sequence shown here is derived from an EMBL/GenBank/DDBJ whole genome shotgun (WGS) entry which is preliminary data.</text>
</comment>
<keyword evidence="4" id="KW-1185">Reference proteome</keyword>
<feature type="domain" description="Flavin reductase like" evidence="2">
    <location>
        <begin position="35"/>
        <end position="179"/>
    </location>
</feature>
<dbReference type="Pfam" id="PF01613">
    <property type="entry name" value="Flavin_Reduct"/>
    <property type="match status" value="1"/>
</dbReference>
<name>A0A4R2ILV8_9ACTN</name>
<dbReference type="GO" id="GO:0006208">
    <property type="term" value="P:pyrimidine nucleobase catabolic process"/>
    <property type="evidence" value="ECO:0007669"/>
    <property type="project" value="TreeGrafter"/>
</dbReference>
<dbReference type="RefSeq" id="WP_132150839.1">
    <property type="nucleotide sequence ID" value="NZ_SLWR01000007.1"/>
</dbReference>
<evidence type="ECO:0000313" key="3">
    <source>
        <dbReference type="EMBL" id="TCO46023.1"/>
    </source>
</evidence>
<dbReference type="AlphaFoldDB" id="A0A4R2ILV8"/>
<dbReference type="PANTHER" id="PTHR30466">
    <property type="entry name" value="FLAVIN REDUCTASE"/>
    <property type="match status" value="1"/>
</dbReference>
<reference evidence="3 4" key="1">
    <citation type="journal article" date="2015" name="Stand. Genomic Sci.">
        <title>Genomic Encyclopedia of Bacterial and Archaeal Type Strains, Phase III: the genomes of soil and plant-associated and newly described type strains.</title>
        <authorList>
            <person name="Whitman W.B."/>
            <person name="Woyke T."/>
            <person name="Klenk H.P."/>
            <person name="Zhou Y."/>
            <person name="Lilburn T.G."/>
            <person name="Beck B.J."/>
            <person name="De Vos P."/>
            <person name="Vandamme P."/>
            <person name="Eisen J.A."/>
            <person name="Garrity G."/>
            <person name="Hugenholtz P."/>
            <person name="Kyrpides N.C."/>
        </authorList>
    </citation>
    <scope>NUCLEOTIDE SEQUENCE [LARGE SCALE GENOMIC DNA]</scope>
    <source>
        <strain evidence="3 4">VKM Ac-2541</strain>
    </source>
</reference>
<dbReference type="SUPFAM" id="SSF50475">
    <property type="entry name" value="FMN-binding split barrel"/>
    <property type="match status" value="1"/>
</dbReference>
<dbReference type="OrthoDB" id="9792858at2"/>
<dbReference type="Proteomes" id="UP000295573">
    <property type="component" value="Unassembled WGS sequence"/>
</dbReference>
<dbReference type="EMBL" id="SLWR01000007">
    <property type="protein sequence ID" value="TCO46023.1"/>
    <property type="molecule type" value="Genomic_DNA"/>
</dbReference>
<evidence type="ECO:0000256" key="1">
    <source>
        <dbReference type="ARBA" id="ARBA00023002"/>
    </source>
</evidence>
<evidence type="ECO:0000259" key="2">
    <source>
        <dbReference type="SMART" id="SM00903"/>
    </source>
</evidence>
<dbReference type="InterPro" id="IPR002563">
    <property type="entry name" value="Flavin_Rdtase-like_dom"/>
</dbReference>
<gene>
    <name evidence="3" type="ORF">EV646_10743</name>
</gene>
<keyword evidence="1" id="KW-0560">Oxidoreductase</keyword>
<dbReference type="InterPro" id="IPR012349">
    <property type="entry name" value="Split_barrel_FMN-bd"/>
</dbReference>